<proteinExistence type="predicted"/>
<gene>
    <name evidence="1" type="ORF">RUN1744_v1_1650001</name>
</gene>
<organism evidence="1">
    <name type="scientific">Ralstonia solanacearum</name>
    <name type="common">Pseudomonas solanacearum</name>
    <dbReference type="NCBI Taxonomy" id="305"/>
    <lineage>
        <taxon>Bacteria</taxon>
        <taxon>Pseudomonadati</taxon>
        <taxon>Pseudomonadota</taxon>
        <taxon>Betaproteobacteria</taxon>
        <taxon>Burkholderiales</taxon>
        <taxon>Burkholderiaceae</taxon>
        <taxon>Ralstonia</taxon>
        <taxon>Ralstonia solanacearum species complex</taxon>
    </lineage>
</organism>
<evidence type="ECO:0000313" key="1">
    <source>
        <dbReference type="EMBL" id="CUV26494.1"/>
    </source>
</evidence>
<reference evidence="1" key="1">
    <citation type="submission" date="2015-10" db="EMBL/GenBank/DDBJ databases">
        <authorList>
            <person name="Gilbert D.G."/>
        </authorList>
    </citation>
    <scope>NUCLEOTIDE SEQUENCE</scope>
    <source>
        <strain evidence="1">Phyl III-seqv23</strain>
    </source>
</reference>
<accession>A0A0S4UWJ4</accession>
<protein>
    <submittedName>
        <fullName evidence="1">Transposase</fullName>
    </submittedName>
</protein>
<name>A0A0S4UWJ4_RALSL</name>
<sequence>MFDNSSTSCQAGGVHIKTMENEILREAVEYGRAKKWIARSPSLPGGRPVKQVCEVLGVARSNVAAMRTRPADWRDGRTARQTDDAGLMDEIRHVIAELWLPARLGPIVARTRESMRSTHQCQAGLSGHARARSAA</sequence>
<dbReference type="EMBL" id="LN899823">
    <property type="protein sequence ID" value="CUV26494.1"/>
    <property type="molecule type" value="Genomic_DNA"/>
</dbReference>
<dbReference type="AlphaFoldDB" id="A0A0S4UWJ4"/>